<dbReference type="KEGG" id="kaf:KAFR_0E02130"/>
<dbReference type="HOGENOM" id="CLU_1421760_0_0_1"/>
<keyword evidence="4" id="KW-1185">Reference proteome</keyword>
<dbReference type="InterPro" id="IPR043637">
    <property type="entry name" value="Spo16_N"/>
</dbReference>
<dbReference type="InParanoid" id="H2AVG6"/>
<organism evidence="3 4">
    <name type="scientific">Kazachstania africana (strain ATCC 22294 / BCRC 22015 / CBS 2517 / CECT 1963 / NBRC 1671 / NRRL Y-8276)</name>
    <name type="common">Yeast</name>
    <name type="synonym">Kluyveromyces africanus</name>
    <dbReference type="NCBI Taxonomy" id="1071382"/>
    <lineage>
        <taxon>Eukaryota</taxon>
        <taxon>Fungi</taxon>
        <taxon>Dikarya</taxon>
        <taxon>Ascomycota</taxon>
        <taxon>Saccharomycotina</taxon>
        <taxon>Saccharomycetes</taxon>
        <taxon>Saccharomycetales</taxon>
        <taxon>Saccharomycetaceae</taxon>
        <taxon>Kazachstania</taxon>
    </lineage>
</organism>
<dbReference type="GO" id="GO:0007130">
    <property type="term" value="P:synaptonemal complex assembly"/>
    <property type="evidence" value="ECO:0007669"/>
    <property type="project" value="InterPro"/>
</dbReference>
<dbReference type="FunCoup" id="H2AVG6">
    <property type="interactions" value="42"/>
</dbReference>
<feature type="domain" description="Spo16 protein N-terminal" evidence="1">
    <location>
        <begin position="18"/>
        <end position="133"/>
    </location>
</feature>
<dbReference type="RefSeq" id="XP_003957501.1">
    <property type="nucleotide sequence ID" value="XM_003957452.1"/>
</dbReference>
<dbReference type="STRING" id="1071382.H2AVG6"/>
<dbReference type="Pfam" id="PF21698">
    <property type="entry name" value="Spo16_C"/>
    <property type="match status" value="1"/>
</dbReference>
<dbReference type="Proteomes" id="UP000005220">
    <property type="component" value="Chromosome 5"/>
</dbReference>
<protein>
    <submittedName>
        <fullName evidence="3">Uncharacterized protein</fullName>
    </submittedName>
</protein>
<reference evidence="3 4" key="1">
    <citation type="journal article" date="2011" name="Proc. Natl. Acad. Sci. U.S.A.">
        <title>Evolutionary erosion of yeast sex chromosomes by mating-type switching accidents.</title>
        <authorList>
            <person name="Gordon J.L."/>
            <person name="Armisen D."/>
            <person name="Proux-Wera E."/>
            <person name="Oheigeartaigh S.S."/>
            <person name="Byrne K.P."/>
            <person name="Wolfe K.H."/>
        </authorList>
    </citation>
    <scope>NUCLEOTIDE SEQUENCE [LARGE SCALE GENOMIC DNA]</scope>
    <source>
        <strain evidence="4">ATCC 22294 / BCRC 22015 / CBS 2517 / CECT 1963 / NBRC 1671 / NRRL Y-8276</strain>
    </source>
</reference>
<gene>
    <name evidence="3" type="primary">KAFR0E02130</name>
    <name evidence="3" type="ORF">KAFR_0E02130</name>
</gene>
<evidence type="ECO:0000259" key="1">
    <source>
        <dbReference type="Pfam" id="PF19225"/>
    </source>
</evidence>
<dbReference type="EMBL" id="HE650825">
    <property type="protein sequence ID" value="CCF58366.1"/>
    <property type="molecule type" value="Genomic_DNA"/>
</dbReference>
<dbReference type="OrthoDB" id="4062367at2759"/>
<dbReference type="AlphaFoldDB" id="H2AVG6"/>
<evidence type="ECO:0000259" key="2">
    <source>
        <dbReference type="Pfam" id="PF21698"/>
    </source>
</evidence>
<feature type="domain" description="Spo16 protein C-terminal" evidence="2">
    <location>
        <begin position="139"/>
        <end position="181"/>
    </location>
</feature>
<evidence type="ECO:0000313" key="3">
    <source>
        <dbReference type="EMBL" id="CCF58366.1"/>
    </source>
</evidence>
<dbReference type="GO" id="GO:0010520">
    <property type="term" value="P:regulation of reciprocal meiotic recombination"/>
    <property type="evidence" value="ECO:0007669"/>
    <property type="project" value="InterPro"/>
</dbReference>
<dbReference type="eggNOG" id="ENOG502SDYW">
    <property type="taxonomic scope" value="Eukaryota"/>
</dbReference>
<evidence type="ECO:0000313" key="4">
    <source>
        <dbReference type="Proteomes" id="UP000005220"/>
    </source>
</evidence>
<name>H2AVG6_KAZAF</name>
<sequence>MEVRGKIVIKDKSSRVDDVVSYEIDTSRVLLTINSDKQTFNSADRVNQYLTKELVQILKQVYREYASTALTINLNFSKLQYPLHYWEQLLYYILLSFSLPNKIYITEQTKQDRQRYVNQNKNYYSFVERITVGAVDEGETNEEYAVKTILMHLFELRNANDSQIEEILNDYTSINNIIQNFF</sequence>
<accession>H2AVG6</accession>
<dbReference type="GO" id="GO:0000217">
    <property type="term" value="F:DNA secondary structure binding"/>
    <property type="evidence" value="ECO:0007669"/>
    <property type="project" value="InterPro"/>
</dbReference>
<dbReference type="InterPro" id="IPR048323">
    <property type="entry name" value="Spo16_C"/>
</dbReference>
<dbReference type="Pfam" id="PF19225">
    <property type="entry name" value="Spo16_N"/>
    <property type="match status" value="1"/>
</dbReference>
<dbReference type="GeneID" id="13883024"/>
<proteinExistence type="predicted"/>